<evidence type="ECO:0000256" key="1">
    <source>
        <dbReference type="SAM" id="MobiDB-lite"/>
    </source>
</evidence>
<keyword evidence="2" id="KW-0732">Signal</keyword>
<dbReference type="Proteomes" id="UP001473302">
    <property type="component" value="Unassembled WGS sequence"/>
</dbReference>
<feature type="signal peptide" evidence="2">
    <location>
        <begin position="1"/>
        <end position="21"/>
    </location>
</feature>
<evidence type="ECO:0000313" key="3">
    <source>
        <dbReference type="EMBL" id="GAA5812597.1"/>
    </source>
</evidence>
<accession>A0ABP9Z0G0</accession>
<organism evidence="3 4">
    <name type="scientific">Mucor flavus</name>
    <dbReference type="NCBI Taxonomy" id="439312"/>
    <lineage>
        <taxon>Eukaryota</taxon>
        <taxon>Fungi</taxon>
        <taxon>Fungi incertae sedis</taxon>
        <taxon>Mucoromycota</taxon>
        <taxon>Mucoromycotina</taxon>
        <taxon>Mucoromycetes</taxon>
        <taxon>Mucorales</taxon>
        <taxon>Mucorineae</taxon>
        <taxon>Mucoraceae</taxon>
        <taxon>Mucor</taxon>
    </lineage>
</organism>
<gene>
    <name evidence="3" type="ORF">MFLAVUS_006054</name>
</gene>
<protein>
    <submittedName>
        <fullName evidence="3">Uncharacterized protein</fullName>
    </submittedName>
</protein>
<evidence type="ECO:0000313" key="4">
    <source>
        <dbReference type="Proteomes" id="UP001473302"/>
    </source>
</evidence>
<feature type="chain" id="PRO_5046456166" evidence="2">
    <location>
        <begin position="22"/>
        <end position="414"/>
    </location>
</feature>
<evidence type="ECO:0000256" key="2">
    <source>
        <dbReference type="SAM" id="SignalP"/>
    </source>
</evidence>
<sequence length="414" mass="45973">MKLTPYICSLVILALAQPSFARVAATGESNAVTPQAKITTANEMVTPQTNMNHMLQALLHLDAGSSTQSQKDLVSRIMTQPCINANEMICAIDGMLRDVSQDLIENGITDTTTQLNTQKFDQILSQLLTRLDKHTFAAYIPYVEASKKFQPKETLVETDKEYRTYAKLTQDFYSMLINPSSFSPSDMVSPFIINDVSLRKKAIKKLTTNPSFKLQPVETNDHFQDMLEKIKEQIMEADTSSNFDGTIVLELNSILGLDATPLPELNSTDIANATVIIDQSNATLFTPPSEDDSNKLVLMNAILRSLLGDLLDAILDLPDRIIGSNGGLLGGKEGVTITISLGGKKQGNDKNNNDRNNNDRNNNDRNNNDRNNNDRNNNDRNNNGRNDNDRNNNDRNNNGRNDNDRNSGQRVPLQ</sequence>
<reference evidence="3 4" key="1">
    <citation type="submission" date="2024-04" db="EMBL/GenBank/DDBJ databases">
        <title>genome sequences of Mucor flavus KT1a and Helicostylum pulchrum KT1b strains isolated from the surface of a dry-aged beef.</title>
        <authorList>
            <person name="Toyotome T."/>
            <person name="Hosono M."/>
            <person name="Torimaru M."/>
            <person name="Fukuda K."/>
            <person name="Mikami N."/>
        </authorList>
    </citation>
    <scope>NUCLEOTIDE SEQUENCE [LARGE SCALE GENOMIC DNA]</scope>
    <source>
        <strain evidence="3 4">KT1a</strain>
    </source>
</reference>
<feature type="region of interest" description="Disordered" evidence="1">
    <location>
        <begin position="341"/>
        <end position="414"/>
    </location>
</feature>
<comment type="caution">
    <text evidence="3">The sequence shown here is derived from an EMBL/GenBank/DDBJ whole genome shotgun (WGS) entry which is preliminary data.</text>
</comment>
<feature type="compositionally biased region" description="Basic and acidic residues" evidence="1">
    <location>
        <begin position="346"/>
        <end position="378"/>
    </location>
</feature>
<dbReference type="EMBL" id="BAABUK010000013">
    <property type="protein sequence ID" value="GAA5812597.1"/>
    <property type="molecule type" value="Genomic_DNA"/>
</dbReference>
<proteinExistence type="predicted"/>
<name>A0ABP9Z0G0_9FUNG</name>
<keyword evidence="4" id="KW-1185">Reference proteome</keyword>